<proteinExistence type="predicted"/>
<comment type="caution">
    <text evidence="1">The sequence shown here is derived from an EMBL/GenBank/DDBJ whole genome shotgun (WGS) entry which is preliminary data.</text>
</comment>
<gene>
    <name evidence="1" type="ORF">DWQ51_09100</name>
</gene>
<protein>
    <submittedName>
        <fullName evidence="1">Uncharacterized protein</fullName>
    </submittedName>
</protein>
<evidence type="ECO:0000313" key="2">
    <source>
        <dbReference type="Proteomes" id="UP000257002"/>
    </source>
</evidence>
<sequence>MFSDLCKRSIQTKLCLAWFIARDTVPHTTAHRYSFLIIHHFYPHHAPFLMTKKRDEIKKYLLRIIIIQHRIFKCFSVSTDPFTFGNFSILF</sequence>
<reference evidence="1 2" key="1">
    <citation type="submission" date="2017-10" db="EMBL/GenBank/DDBJ databases">
        <title>A large-scale comparative metagenomic study reveals the eutrophication-driven functional interactions in six Microcystis-epibionts communities.</title>
        <authorList>
            <person name="Li Q."/>
            <person name="Lin F."/>
        </authorList>
    </citation>
    <scope>NUCLEOTIDE SEQUENCE [LARGE SCALE GENOMIC DNA]</scope>
    <source>
        <strain evidence="1">TW10</strain>
    </source>
</reference>
<accession>A0A3E0M209</accession>
<organism evidence="1 2">
    <name type="scientific">Microcystis wesenbergii TW10</name>
    <dbReference type="NCBI Taxonomy" id="2060474"/>
    <lineage>
        <taxon>Bacteria</taxon>
        <taxon>Bacillati</taxon>
        <taxon>Cyanobacteriota</taxon>
        <taxon>Cyanophyceae</taxon>
        <taxon>Oscillatoriophycideae</taxon>
        <taxon>Chroococcales</taxon>
        <taxon>Microcystaceae</taxon>
        <taxon>Microcystis</taxon>
    </lineage>
</organism>
<dbReference type="EMBL" id="QQWD01000008">
    <property type="protein sequence ID" value="REJ53153.1"/>
    <property type="molecule type" value="Genomic_DNA"/>
</dbReference>
<dbReference type="Proteomes" id="UP000257002">
    <property type="component" value="Unassembled WGS sequence"/>
</dbReference>
<evidence type="ECO:0000313" key="1">
    <source>
        <dbReference type="EMBL" id="REJ53153.1"/>
    </source>
</evidence>
<name>A0A3E0M209_9CHRO</name>
<dbReference type="AlphaFoldDB" id="A0A3E0M209"/>